<organism evidence="2 3">
    <name type="scientific">Pelomonas baiyunensis</name>
    <dbReference type="NCBI Taxonomy" id="3299026"/>
    <lineage>
        <taxon>Bacteria</taxon>
        <taxon>Pseudomonadati</taxon>
        <taxon>Pseudomonadota</taxon>
        <taxon>Betaproteobacteria</taxon>
        <taxon>Burkholderiales</taxon>
        <taxon>Sphaerotilaceae</taxon>
        <taxon>Roseateles</taxon>
    </lineage>
</organism>
<dbReference type="PANTHER" id="PTHR45947:SF3">
    <property type="entry name" value="SULFOQUINOVOSYL TRANSFERASE SQD2"/>
    <property type="match status" value="1"/>
</dbReference>
<dbReference type="Proteomes" id="UP001606303">
    <property type="component" value="Unassembled WGS sequence"/>
</dbReference>
<dbReference type="GO" id="GO:0016757">
    <property type="term" value="F:glycosyltransferase activity"/>
    <property type="evidence" value="ECO:0007669"/>
    <property type="project" value="UniProtKB-KW"/>
</dbReference>
<evidence type="ECO:0000259" key="1">
    <source>
        <dbReference type="Pfam" id="PF00534"/>
    </source>
</evidence>
<proteinExistence type="predicted"/>
<dbReference type="PANTHER" id="PTHR45947">
    <property type="entry name" value="SULFOQUINOVOSYL TRANSFERASE SQD2"/>
    <property type="match status" value="1"/>
</dbReference>
<feature type="domain" description="Glycosyl transferase family 1" evidence="1">
    <location>
        <begin position="208"/>
        <end position="360"/>
    </location>
</feature>
<dbReference type="CDD" id="cd03801">
    <property type="entry name" value="GT4_PimA-like"/>
    <property type="match status" value="1"/>
</dbReference>
<evidence type="ECO:0000313" key="2">
    <source>
        <dbReference type="EMBL" id="MFG6468715.1"/>
    </source>
</evidence>
<dbReference type="InterPro" id="IPR050194">
    <property type="entry name" value="Glycosyltransferase_grp1"/>
</dbReference>
<keyword evidence="3" id="KW-1185">Reference proteome</keyword>
<keyword evidence="2" id="KW-0328">Glycosyltransferase</keyword>
<accession>A0ABW7H3B2</accession>
<dbReference type="RefSeq" id="WP_394386976.1">
    <property type="nucleotide sequence ID" value="NZ_JBIGIB010000006.1"/>
</dbReference>
<keyword evidence="2" id="KW-0808">Transferase</keyword>
<dbReference type="SUPFAM" id="SSF53756">
    <property type="entry name" value="UDP-Glycosyltransferase/glycogen phosphorylase"/>
    <property type="match status" value="1"/>
</dbReference>
<sequence length="388" mass="43800">MQHPEPNKPTRSPATRQRVAVVINFLTHYREDLYRRLTARDDIDLTIYCHLPPEGSSLKSIHEQFAPHVQVRPARFIRGETLVWSSLPWRQLARDYDTVFVEGNPRYLAFALLATWLRLCGKRVVLWTMVQSFRNHPGRQRLRLAWTRAFDRLLVYSDAEVSLLRQLGFTTPHLHAINNGLNQDAIDAASQAWDASRLRHWQGEAGLDGRQIVLSSARLEHKNKFEQVVEVVARLAAERPHLLWCVIGDGAAREALQHQVAERGLQAHVRWLGAMHGEDRLAPWFLSAQALVHPGAIGLSLLHAFGYGLPVVTHSNALTHGPEFAAMRDGEHGVLYPEDDVDGLARALQAVLDQPALRSAQSAACLARVHQDYNTRTMAERFVECLAP</sequence>
<protein>
    <submittedName>
        <fullName evidence="2">Glycosyltransferase family 4 protein</fullName>
        <ecNumber evidence="2">2.4.-.-</ecNumber>
    </submittedName>
</protein>
<dbReference type="Pfam" id="PF00534">
    <property type="entry name" value="Glycos_transf_1"/>
    <property type="match status" value="1"/>
</dbReference>
<reference evidence="2 3" key="1">
    <citation type="submission" date="2024-08" db="EMBL/GenBank/DDBJ databases">
        <authorList>
            <person name="Lu H."/>
        </authorList>
    </citation>
    <scope>NUCLEOTIDE SEQUENCE [LARGE SCALE GENOMIC DNA]</scope>
    <source>
        <strain evidence="2 3">BYS87W</strain>
    </source>
</reference>
<dbReference type="EC" id="2.4.-.-" evidence="2"/>
<name>A0ABW7H3B2_9BURK</name>
<evidence type="ECO:0000313" key="3">
    <source>
        <dbReference type="Proteomes" id="UP001606303"/>
    </source>
</evidence>
<comment type="caution">
    <text evidence="2">The sequence shown here is derived from an EMBL/GenBank/DDBJ whole genome shotgun (WGS) entry which is preliminary data.</text>
</comment>
<dbReference type="InterPro" id="IPR001296">
    <property type="entry name" value="Glyco_trans_1"/>
</dbReference>
<gene>
    <name evidence="2" type="ORF">ACG01O_18980</name>
</gene>
<dbReference type="Gene3D" id="3.40.50.2000">
    <property type="entry name" value="Glycogen Phosphorylase B"/>
    <property type="match status" value="2"/>
</dbReference>
<dbReference type="EMBL" id="JBIGIB010000006">
    <property type="protein sequence ID" value="MFG6468715.1"/>
    <property type="molecule type" value="Genomic_DNA"/>
</dbReference>